<evidence type="ECO:0000313" key="4">
    <source>
        <dbReference type="Proteomes" id="UP000186583"/>
    </source>
</evidence>
<evidence type="ECO:0000256" key="1">
    <source>
        <dbReference type="SAM" id="MobiDB-lite"/>
    </source>
</evidence>
<dbReference type="OrthoDB" id="5385189at2759"/>
<keyword evidence="4" id="KW-1185">Reference proteome</keyword>
<organism evidence="3 4">
    <name type="scientific">Colletotrichum chlorophyti</name>
    <dbReference type="NCBI Taxonomy" id="708187"/>
    <lineage>
        <taxon>Eukaryota</taxon>
        <taxon>Fungi</taxon>
        <taxon>Dikarya</taxon>
        <taxon>Ascomycota</taxon>
        <taxon>Pezizomycotina</taxon>
        <taxon>Sordariomycetes</taxon>
        <taxon>Hypocreomycetidae</taxon>
        <taxon>Glomerellales</taxon>
        <taxon>Glomerellaceae</taxon>
        <taxon>Colletotrichum</taxon>
    </lineage>
</organism>
<keyword evidence="2" id="KW-0812">Transmembrane</keyword>
<comment type="caution">
    <text evidence="3">The sequence shown here is derived from an EMBL/GenBank/DDBJ whole genome shotgun (WGS) entry which is preliminary data.</text>
</comment>
<keyword evidence="2" id="KW-1133">Transmembrane helix</keyword>
<feature type="compositionally biased region" description="Basic and acidic residues" evidence="1">
    <location>
        <begin position="325"/>
        <end position="339"/>
    </location>
</feature>
<dbReference type="EMBL" id="MPGH01000087">
    <property type="protein sequence ID" value="OLN88586.1"/>
    <property type="molecule type" value="Genomic_DNA"/>
</dbReference>
<reference evidence="3 4" key="1">
    <citation type="submission" date="2016-11" db="EMBL/GenBank/DDBJ databases">
        <title>Draft Genome Assembly of Colletotrichum chlorophyti a pathogen of herbaceous plants.</title>
        <authorList>
            <person name="Gan P."/>
            <person name="Narusaka M."/>
            <person name="Tsushima A."/>
            <person name="Narusaka Y."/>
            <person name="Takano Y."/>
            <person name="Shirasu K."/>
        </authorList>
    </citation>
    <scope>NUCLEOTIDE SEQUENCE [LARGE SCALE GENOMIC DNA]</scope>
    <source>
        <strain evidence="3 4">NTL11</strain>
    </source>
</reference>
<feature type="compositionally biased region" description="Basic and acidic residues" evidence="1">
    <location>
        <begin position="296"/>
        <end position="308"/>
    </location>
</feature>
<gene>
    <name evidence="3" type="ORF">CCHL11_01843</name>
</gene>
<name>A0A1Q8RVP9_9PEZI</name>
<evidence type="ECO:0000313" key="3">
    <source>
        <dbReference type="EMBL" id="OLN88586.1"/>
    </source>
</evidence>
<dbReference type="AlphaFoldDB" id="A0A1Q8RVP9"/>
<evidence type="ECO:0008006" key="5">
    <source>
        <dbReference type="Google" id="ProtNLM"/>
    </source>
</evidence>
<dbReference type="SUPFAM" id="SSF48371">
    <property type="entry name" value="ARM repeat"/>
    <property type="match status" value="1"/>
</dbReference>
<proteinExistence type="predicted"/>
<feature type="transmembrane region" description="Helical" evidence="2">
    <location>
        <begin position="12"/>
        <end position="32"/>
    </location>
</feature>
<feature type="region of interest" description="Disordered" evidence="1">
    <location>
        <begin position="282"/>
        <end position="339"/>
    </location>
</feature>
<sequence>MTLMSFFRNERVILVGIGAATFGMVTLMTHMLRSIRDDNEVKVSPPKTQYITQETEDALGLDTLDKLLCHPNFSIRDIAIKILCDRAVNDSETVRYLLYGITRPDYDTRMQSLRALATLTGQTNDFAEGLSKLHTWRAYTALVRSLELSLGDVEQTKLDDKYWDEYYLRDMAERFCLMFILELIQKYDAEMLVRAKFVEKWLAKQYWGDNEDEIQENFIYYMEHKSNRIVDIVTQIAHTMQGAKAILACKLASRDKFNLSPDTNLAGFTIALQSTLTNAEVLDGPDEGQQQAEQVPRTREHSAEEQRLRRQHREAMVLNDGTRPIGREDIIERSHDSPG</sequence>
<dbReference type="Proteomes" id="UP000186583">
    <property type="component" value="Unassembled WGS sequence"/>
</dbReference>
<evidence type="ECO:0000256" key="2">
    <source>
        <dbReference type="SAM" id="Phobius"/>
    </source>
</evidence>
<accession>A0A1Q8RVP9</accession>
<dbReference type="InterPro" id="IPR016024">
    <property type="entry name" value="ARM-type_fold"/>
</dbReference>
<dbReference type="STRING" id="708187.A0A1Q8RVP9"/>
<keyword evidence="2" id="KW-0472">Membrane</keyword>
<protein>
    <recommendedName>
        <fullName evidence="5">Cytoskeleton-associated protein</fullName>
    </recommendedName>
</protein>